<feature type="region of interest" description="Disordered" evidence="1">
    <location>
        <begin position="481"/>
        <end position="501"/>
    </location>
</feature>
<evidence type="ECO:0008006" key="4">
    <source>
        <dbReference type="Google" id="ProtNLM"/>
    </source>
</evidence>
<feature type="compositionally biased region" description="Acidic residues" evidence="1">
    <location>
        <begin position="491"/>
        <end position="501"/>
    </location>
</feature>
<organism evidence="2 3">
    <name type="scientific">Tritrichomonas foetus</name>
    <dbReference type="NCBI Taxonomy" id="1144522"/>
    <lineage>
        <taxon>Eukaryota</taxon>
        <taxon>Metamonada</taxon>
        <taxon>Parabasalia</taxon>
        <taxon>Tritrichomonadida</taxon>
        <taxon>Tritrichomonadidae</taxon>
        <taxon>Tritrichomonas</taxon>
    </lineage>
</organism>
<gene>
    <name evidence="2" type="ORF">TRFO_04828</name>
</gene>
<dbReference type="VEuPathDB" id="TrichDB:TRFO_04828"/>
<name>A0A1J4KCM9_9EUKA</name>
<feature type="region of interest" description="Disordered" evidence="1">
    <location>
        <begin position="410"/>
        <end position="467"/>
    </location>
</feature>
<protein>
    <recommendedName>
        <fullName evidence="4">FHA domain-containing protein</fullName>
    </recommendedName>
</protein>
<reference evidence="2" key="1">
    <citation type="submission" date="2016-10" db="EMBL/GenBank/DDBJ databases">
        <authorList>
            <person name="Benchimol M."/>
            <person name="Almeida L.G."/>
            <person name="Vasconcelos A.T."/>
            <person name="Perreira-Neves A."/>
            <person name="Rosa I.A."/>
            <person name="Tasca T."/>
            <person name="Bogo M.R."/>
            <person name="de Souza W."/>
        </authorList>
    </citation>
    <scope>NUCLEOTIDE SEQUENCE [LARGE SCALE GENOMIC DNA]</scope>
    <source>
        <strain evidence="2">K</strain>
    </source>
</reference>
<feature type="compositionally biased region" description="Acidic residues" evidence="1">
    <location>
        <begin position="419"/>
        <end position="429"/>
    </location>
</feature>
<dbReference type="GO" id="GO:0002151">
    <property type="term" value="F:G-quadruplex RNA binding"/>
    <property type="evidence" value="ECO:0007669"/>
    <property type="project" value="InterPro"/>
</dbReference>
<dbReference type="AlphaFoldDB" id="A0A1J4KCM9"/>
<dbReference type="InterPro" id="IPR037912">
    <property type="entry name" value="MCRS1"/>
</dbReference>
<evidence type="ECO:0000256" key="1">
    <source>
        <dbReference type="SAM" id="MobiDB-lite"/>
    </source>
</evidence>
<dbReference type="GO" id="GO:0045944">
    <property type="term" value="P:positive regulation of transcription by RNA polymerase II"/>
    <property type="evidence" value="ECO:0007669"/>
    <property type="project" value="TreeGrafter"/>
</dbReference>
<evidence type="ECO:0000313" key="2">
    <source>
        <dbReference type="EMBL" id="OHT08730.1"/>
    </source>
</evidence>
<sequence length="501" mass="59036">MNTNEQNQLTLDENDLKSLDNLIIYNLAFYSVDQIYDIIQQQQQLVDNPQINQNYIEERIMKILFSPLADEYLKEASFRNLGSKRLPLSDEEEYFILLLSRFQNEIPASVLCQNYRYLFSGNHPIHSLISQIEQNSHCNFDKISSTVKSYATFYAQLERMYNIDSFTDDEFDQACLSKSDFNFLNSTFDFMNDRSITEGRVHMEDSIANLPIDEVNNDLRTLLQPQSFLIFATLMTKDRVIPIDQKIFVIGDKTFEEDVDIDLNDFQEYQNRKINNQVLFLIDIKEDLNFYLHNVGEVSLKVDGIEVDSQYNAHLHDQALIEVCNCDFIFSVNYSMIDKLRETMKKINEKDILDVDEEEDGEFNFEARQKAAIEEKKQYEPDRITLRRRLREQTFGISYSSNNNNEFCSDEDGFFKTNDDDEDENDSEESYNNVFNHENKTTQNGNFEDIQNDENEKDKRSENHDQEFDTEWNKLESFARSLGNNHGSFNDDYDDDDFFDI</sequence>
<dbReference type="GO" id="GO:0031011">
    <property type="term" value="C:Ino80 complex"/>
    <property type="evidence" value="ECO:0007669"/>
    <property type="project" value="InterPro"/>
</dbReference>
<dbReference type="Proteomes" id="UP000179807">
    <property type="component" value="Unassembled WGS sequence"/>
</dbReference>
<dbReference type="GO" id="GO:0044545">
    <property type="term" value="C:NSL complex"/>
    <property type="evidence" value="ECO:0007669"/>
    <property type="project" value="TreeGrafter"/>
</dbReference>
<dbReference type="PANTHER" id="PTHR13233:SF0">
    <property type="entry name" value="MICROSPHERULE PROTEIN 1"/>
    <property type="match status" value="1"/>
</dbReference>
<evidence type="ECO:0000313" key="3">
    <source>
        <dbReference type="Proteomes" id="UP000179807"/>
    </source>
</evidence>
<keyword evidence="3" id="KW-1185">Reference proteome</keyword>
<feature type="compositionally biased region" description="Basic and acidic residues" evidence="1">
    <location>
        <begin position="454"/>
        <end position="467"/>
    </location>
</feature>
<dbReference type="OrthoDB" id="10262769at2759"/>
<comment type="caution">
    <text evidence="2">The sequence shown here is derived from an EMBL/GenBank/DDBJ whole genome shotgun (WGS) entry which is preliminary data.</text>
</comment>
<dbReference type="RefSeq" id="XP_068361866.1">
    <property type="nucleotide sequence ID" value="XM_068492124.1"/>
</dbReference>
<dbReference type="PANTHER" id="PTHR13233">
    <property type="entry name" value="MICROSPHERULE PROTEIN 1"/>
    <property type="match status" value="1"/>
</dbReference>
<dbReference type="EMBL" id="MLAK01000660">
    <property type="protein sequence ID" value="OHT08730.1"/>
    <property type="molecule type" value="Genomic_DNA"/>
</dbReference>
<dbReference type="GeneID" id="94826828"/>
<dbReference type="GO" id="GO:0071339">
    <property type="term" value="C:MLL1 complex"/>
    <property type="evidence" value="ECO:0007669"/>
    <property type="project" value="InterPro"/>
</dbReference>
<accession>A0A1J4KCM9</accession>
<proteinExistence type="predicted"/>